<keyword evidence="3 5" id="KW-0238">DNA-binding</keyword>
<protein>
    <submittedName>
        <fullName evidence="7">Transcriptional regulator</fullName>
    </submittedName>
</protein>
<dbReference type="eggNOG" id="COG1309">
    <property type="taxonomic scope" value="Bacteria"/>
</dbReference>
<evidence type="ECO:0000313" key="7">
    <source>
        <dbReference type="EMBL" id="EDY60705.1"/>
    </source>
</evidence>
<keyword evidence="1" id="KW-0678">Repressor</keyword>
<dbReference type="GO" id="GO:0003700">
    <property type="term" value="F:DNA-binding transcription factor activity"/>
    <property type="evidence" value="ECO:0007669"/>
    <property type="project" value="TreeGrafter"/>
</dbReference>
<evidence type="ECO:0000256" key="4">
    <source>
        <dbReference type="ARBA" id="ARBA00023163"/>
    </source>
</evidence>
<evidence type="ECO:0000256" key="5">
    <source>
        <dbReference type="PROSITE-ProRule" id="PRU00335"/>
    </source>
</evidence>
<feature type="domain" description="HTH tetR-type" evidence="6">
    <location>
        <begin position="17"/>
        <end position="77"/>
    </location>
</feature>
<dbReference type="InterPro" id="IPR009057">
    <property type="entry name" value="Homeodomain-like_sf"/>
</dbReference>
<dbReference type="RefSeq" id="WP_007379932.1">
    <property type="nucleotide sequence ID" value="NZ_CM000951.1"/>
</dbReference>
<evidence type="ECO:0000256" key="1">
    <source>
        <dbReference type="ARBA" id="ARBA00022491"/>
    </source>
</evidence>
<dbReference type="PROSITE" id="PS50977">
    <property type="entry name" value="HTH_TETR_2"/>
    <property type="match status" value="1"/>
</dbReference>
<evidence type="ECO:0000256" key="2">
    <source>
        <dbReference type="ARBA" id="ARBA00023015"/>
    </source>
</evidence>
<dbReference type="GO" id="GO:0000976">
    <property type="term" value="F:transcription cis-regulatory region binding"/>
    <property type="evidence" value="ECO:0007669"/>
    <property type="project" value="TreeGrafter"/>
</dbReference>
<accession>B5I6K0</accession>
<evidence type="ECO:0000259" key="6">
    <source>
        <dbReference type="PROSITE" id="PS50977"/>
    </source>
</evidence>
<dbReference type="SUPFAM" id="SSF48498">
    <property type="entry name" value="Tetracyclin repressor-like, C-terminal domain"/>
    <property type="match status" value="1"/>
</dbReference>
<organism evidence="7 8">
    <name type="scientific">Streptomyces sviceus (strain ATCC 29083 / DSM 924 / JCM 4929 / NBRC 13980 / NCIMB 11184 / NRRL 5439 / UC 5370)</name>
    <dbReference type="NCBI Taxonomy" id="463191"/>
    <lineage>
        <taxon>Bacteria</taxon>
        <taxon>Bacillati</taxon>
        <taxon>Actinomycetota</taxon>
        <taxon>Actinomycetes</taxon>
        <taxon>Kitasatosporales</taxon>
        <taxon>Streptomycetaceae</taxon>
        <taxon>Streptomyces</taxon>
    </lineage>
</organism>
<reference evidence="7" key="1">
    <citation type="submission" date="2009-10" db="EMBL/GenBank/DDBJ databases">
        <title>The genome sequence of Streptomyces sviceus strain ATCC 29083.</title>
        <authorList>
            <consortium name="The Broad Institute Genome Sequencing Platform"/>
            <consortium name="Broad Institute Microbial Sequencing Center"/>
            <person name="Fischbach M."/>
            <person name="Godfrey P."/>
            <person name="Ward D."/>
            <person name="Young S."/>
            <person name="Zeng Q."/>
            <person name="Koehrsen M."/>
            <person name="Alvarado L."/>
            <person name="Berlin A.M."/>
            <person name="Bochicchio J."/>
            <person name="Borenstein D."/>
            <person name="Chapman S.B."/>
            <person name="Chen Z."/>
            <person name="Engels R."/>
            <person name="Freedman E."/>
            <person name="Gellesch M."/>
            <person name="Goldberg J."/>
            <person name="Griggs A."/>
            <person name="Gujja S."/>
            <person name="Heilman E.R."/>
            <person name="Heiman D.I."/>
            <person name="Hepburn T.A."/>
            <person name="Howarth C."/>
            <person name="Jen D."/>
            <person name="Larson L."/>
            <person name="Lewis B."/>
            <person name="Mehta T."/>
            <person name="Park D."/>
            <person name="Pearson M."/>
            <person name="Richards J."/>
            <person name="Roberts A."/>
            <person name="Saif S."/>
            <person name="Shea T.D."/>
            <person name="Shenoy N."/>
            <person name="Sisk P."/>
            <person name="Stolte C."/>
            <person name="Sykes S.N."/>
            <person name="Thomson T."/>
            <person name="Walk T."/>
            <person name="White J."/>
            <person name="Yandava C."/>
            <person name="Straight P."/>
            <person name="Clardy J."/>
            <person name="Hung D."/>
            <person name="Kolter R."/>
            <person name="Mekalanos J."/>
            <person name="Walker S."/>
            <person name="Walsh C.T."/>
            <person name="Wieland-Brown L.C."/>
            <person name="Haas B."/>
            <person name="Nusbaum C."/>
            <person name="Birren B."/>
        </authorList>
    </citation>
    <scope>NUCLEOTIDE SEQUENCE [LARGE SCALE GENOMIC DNA]</scope>
    <source>
        <strain evidence="7">ATCC 29083</strain>
    </source>
</reference>
<keyword evidence="8" id="KW-1185">Reference proteome</keyword>
<name>B5I6K0_STRX2</name>
<keyword evidence="4" id="KW-0804">Transcription</keyword>
<dbReference type="OrthoDB" id="7252896at2"/>
<keyword evidence="2" id="KW-0805">Transcription regulation</keyword>
<dbReference type="InterPro" id="IPR039538">
    <property type="entry name" value="BetI_C"/>
</dbReference>
<dbReference type="InterPro" id="IPR036271">
    <property type="entry name" value="Tet_transcr_reg_TetR-rel_C_sf"/>
</dbReference>
<sequence length="209" mass="23024">MNHPTTPAPARPPRQRKATRAQLIAAAADLFAEHGTTNVSIGAICERAGFTRGAFYSNFKTVDDVFFALYEQRNDEVQQRLEALAADAPFSEQAHCSLESVVATILRALPMDPQWVAIRTSFAGQAQHRPEVAAALREHAEQLRRHLQPLLLHVLELTGRRPLDSVEDFTRAVITAHVGAITQSPLHDDPEAVREAVVRGIILGLTTEQ</sequence>
<dbReference type="PRINTS" id="PR00455">
    <property type="entry name" value="HTHTETR"/>
</dbReference>
<gene>
    <name evidence="7" type="ORF">SSEG_10164</name>
</gene>
<dbReference type="InterPro" id="IPR001647">
    <property type="entry name" value="HTH_TetR"/>
</dbReference>
<evidence type="ECO:0000256" key="3">
    <source>
        <dbReference type="ARBA" id="ARBA00023125"/>
    </source>
</evidence>
<dbReference type="HOGENOM" id="CLU_069356_15_11_11"/>
<dbReference type="PANTHER" id="PTHR30055:SF241">
    <property type="entry name" value="TRANSCRIPTIONAL REGULATORY PROTEIN"/>
    <property type="match status" value="1"/>
</dbReference>
<dbReference type="InterPro" id="IPR050109">
    <property type="entry name" value="HTH-type_TetR-like_transc_reg"/>
</dbReference>
<proteinExistence type="predicted"/>
<dbReference type="Gene3D" id="1.10.357.10">
    <property type="entry name" value="Tetracycline Repressor, domain 2"/>
    <property type="match status" value="1"/>
</dbReference>
<dbReference type="Pfam" id="PF00440">
    <property type="entry name" value="TetR_N"/>
    <property type="match status" value="1"/>
</dbReference>
<dbReference type="SUPFAM" id="SSF46689">
    <property type="entry name" value="Homeodomain-like"/>
    <property type="match status" value="1"/>
</dbReference>
<dbReference type="Pfam" id="PF13977">
    <property type="entry name" value="TetR_C_6"/>
    <property type="match status" value="1"/>
</dbReference>
<dbReference type="EMBL" id="CM000951">
    <property type="protein sequence ID" value="EDY60705.1"/>
    <property type="molecule type" value="Genomic_DNA"/>
</dbReference>
<dbReference type="Proteomes" id="UP000002785">
    <property type="component" value="Chromosome"/>
</dbReference>
<evidence type="ECO:0000313" key="8">
    <source>
        <dbReference type="Proteomes" id="UP000002785"/>
    </source>
</evidence>
<dbReference type="AlphaFoldDB" id="B5I6K0"/>
<dbReference type="PANTHER" id="PTHR30055">
    <property type="entry name" value="HTH-TYPE TRANSCRIPTIONAL REGULATOR RUTR"/>
    <property type="match status" value="1"/>
</dbReference>
<feature type="DNA-binding region" description="H-T-H motif" evidence="5">
    <location>
        <begin position="40"/>
        <end position="59"/>
    </location>
</feature>